<sequence length="220" mass="24442">MVSAQQRQVYKGRETALMDAARNGHLSAVKTLVKEMRASVHACDNFGRNALIHALRLPLKRNTILRQNKNIELIVSFLLDCGADVTGRDENGKTSLILAAERADCSDIFQQSLQFSSFTIIWTDQGIPLSNPAPGNKGLIQPHNRKVEHHTGAIHLLLTNHVALIDADDKVLLADFDKSSSFAEGQRELIIKEDLEALFLNTNIVLTVFQLSTLFCCFFS</sequence>
<reference evidence="4" key="1">
    <citation type="journal article" date="2017" name="PLoS ONE">
        <title>The Agassiz's desert tortoise genome provides a resource for the conservation of a threatened species.</title>
        <authorList>
            <person name="Tollis M."/>
            <person name="DeNardo D.F."/>
            <person name="Cornelius J.A."/>
            <person name="Dolby G.A."/>
            <person name="Edwards T."/>
            <person name="Henen B.T."/>
            <person name="Karl A.E."/>
            <person name="Murphy R.W."/>
            <person name="Kusumi K."/>
        </authorList>
    </citation>
    <scope>NUCLEOTIDE SEQUENCE [LARGE SCALE GENOMIC DNA]</scope>
</reference>
<dbReference type="Proteomes" id="UP000291020">
    <property type="component" value="Unassembled WGS sequence"/>
</dbReference>
<evidence type="ECO:0000313" key="4">
    <source>
        <dbReference type="Proteomes" id="UP000291020"/>
    </source>
</evidence>
<name>A0A452GNI0_9SAUR</name>
<dbReference type="InterPro" id="IPR002110">
    <property type="entry name" value="Ankyrin_rpt"/>
</dbReference>
<dbReference type="PANTHER" id="PTHR24141">
    <property type="entry name" value="2-5A-DEPENDENT RIBONUCLEASE"/>
    <property type="match status" value="1"/>
</dbReference>
<evidence type="ECO:0000313" key="3">
    <source>
        <dbReference type="Ensembl" id="ENSGAGP00000003432.1"/>
    </source>
</evidence>
<keyword evidence="4" id="KW-1185">Reference proteome</keyword>
<keyword evidence="1" id="KW-0677">Repeat</keyword>
<proteinExistence type="predicted"/>
<protein>
    <submittedName>
        <fullName evidence="3">Uncharacterized protein</fullName>
    </submittedName>
</protein>
<accession>A0A452GNI0</accession>
<dbReference type="GO" id="GO:0006396">
    <property type="term" value="P:RNA processing"/>
    <property type="evidence" value="ECO:0007669"/>
    <property type="project" value="TreeGrafter"/>
</dbReference>
<dbReference type="GO" id="GO:0004540">
    <property type="term" value="F:RNA nuclease activity"/>
    <property type="evidence" value="ECO:0007669"/>
    <property type="project" value="TreeGrafter"/>
</dbReference>
<dbReference type="Ensembl" id="ENSGAGT00000003955.1">
    <property type="protein sequence ID" value="ENSGAGP00000003432.1"/>
    <property type="gene ID" value="ENSGAGG00000002776.1"/>
</dbReference>
<dbReference type="InterPro" id="IPR036770">
    <property type="entry name" value="Ankyrin_rpt-contain_sf"/>
</dbReference>
<dbReference type="GO" id="GO:0003723">
    <property type="term" value="F:RNA binding"/>
    <property type="evidence" value="ECO:0007669"/>
    <property type="project" value="TreeGrafter"/>
</dbReference>
<dbReference type="AlphaFoldDB" id="A0A452GNI0"/>
<reference evidence="3" key="2">
    <citation type="submission" date="2025-08" db="UniProtKB">
        <authorList>
            <consortium name="Ensembl"/>
        </authorList>
    </citation>
    <scope>IDENTIFICATION</scope>
</reference>
<dbReference type="PANTHER" id="PTHR24141:SF1">
    <property type="entry name" value="2-5A-DEPENDENT RIBONUCLEASE"/>
    <property type="match status" value="1"/>
</dbReference>
<dbReference type="Pfam" id="PF12796">
    <property type="entry name" value="Ank_2"/>
    <property type="match status" value="1"/>
</dbReference>
<dbReference type="SUPFAM" id="SSF48403">
    <property type="entry name" value="Ankyrin repeat"/>
    <property type="match status" value="1"/>
</dbReference>
<organism evidence="3 4">
    <name type="scientific">Gopherus agassizii</name>
    <name type="common">Agassiz's desert tortoise</name>
    <dbReference type="NCBI Taxonomy" id="38772"/>
    <lineage>
        <taxon>Eukaryota</taxon>
        <taxon>Metazoa</taxon>
        <taxon>Chordata</taxon>
        <taxon>Craniata</taxon>
        <taxon>Vertebrata</taxon>
        <taxon>Euteleostomi</taxon>
        <taxon>Archelosauria</taxon>
        <taxon>Testudinata</taxon>
        <taxon>Testudines</taxon>
        <taxon>Cryptodira</taxon>
        <taxon>Durocryptodira</taxon>
        <taxon>Testudinoidea</taxon>
        <taxon>Testudinidae</taxon>
        <taxon>Gopherus</taxon>
    </lineage>
</organism>
<keyword evidence="2" id="KW-0040">ANK repeat</keyword>
<evidence type="ECO:0000256" key="1">
    <source>
        <dbReference type="ARBA" id="ARBA00022737"/>
    </source>
</evidence>
<reference evidence="3" key="3">
    <citation type="submission" date="2025-09" db="UniProtKB">
        <authorList>
            <consortium name="Ensembl"/>
        </authorList>
    </citation>
    <scope>IDENTIFICATION</scope>
</reference>
<dbReference type="STRING" id="38772.ENSGAGP00000003432"/>
<evidence type="ECO:0000256" key="2">
    <source>
        <dbReference type="ARBA" id="ARBA00023043"/>
    </source>
</evidence>
<dbReference type="Gene3D" id="1.25.40.20">
    <property type="entry name" value="Ankyrin repeat-containing domain"/>
    <property type="match status" value="1"/>
</dbReference>